<feature type="domain" description="ABC transmembrane type-1" evidence="7">
    <location>
        <begin position="27"/>
        <end position="206"/>
    </location>
</feature>
<comment type="similarity">
    <text evidence="6">Belongs to the binding-protein-dependent transport system permease family.</text>
</comment>
<keyword evidence="4 6" id="KW-1133">Transmembrane helix</keyword>
<dbReference type="CDD" id="cd06261">
    <property type="entry name" value="TM_PBP2"/>
    <property type="match status" value="1"/>
</dbReference>
<keyword evidence="9" id="KW-1185">Reference proteome</keyword>
<evidence type="ECO:0000256" key="5">
    <source>
        <dbReference type="ARBA" id="ARBA00023136"/>
    </source>
</evidence>
<evidence type="ECO:0000256" key="4">
    <source>
        <dbReference type="ARBA" id="ARBA00022989"/>
    </source>
</evidence>
<feature type="transmembrane region" description="Helical" evidence="6">
    <location>
        <begin position="157"/>
        <end position="177"/>
    </location>
</feature>
<evidence type="ECO:0000256" key="2">
    <source>
        <dbReference type="ARBA" id="ARBA00022448"/>
    </source>
</evidence>
<dbReference type="Gene3D" id="1.10.3720.10">
    <property type="entry name" value="MetI-like"/>
    <property type="match status" value="1"/>
</dbReference>
<dbReference type="Pfam" id="PF00528">
    <property type="entry name" value="BPD_transp_1"/>
    <property type="match status" value="1"/>
</dbReference>
<feature type="transmembrane region" description="Helical" evidence="6">
    <location>
        <begin position="75"/>
        <end position="99"/>
    </location>
</feature>
<comment type="caution">
    <text evidence="8">The sequence shown here is derived from an EMBL/GenBank/DDBJ whole genome shotgun (WGS) entry which is preliminary data.</text>
</comment>
<dbReference type="InterPro" id="IPR051204">
    <property type="entry name" value="ABC_transp_perm/SBD"/>
</dbReference>
<protein>
    <submittedName>
        <fullName evidence="8">Osmoprotectant transport system permease protein</fullName>
    </submittedName>
</protein>
<evidence type="ECO:0000313" key="9">
    <source>
        <dbReference type="Proteomes" id="UP000319818"/>
    </source>
</evidence>
<keyword evidence="3 6" id="KW-0812">Transmembrane</keyword>
<dbReference type="GO" id="GO:0055085">
    <property type="term" value="P:transmembrane transport"/>
    <property type="evidence" value="ECO:0007669"/>
    <property type="project" value="InterPro"/>
</dbReference>
<proteinExistence type="inferred from homology"/>
<evidence type="ECO:0000259" key="7">
    <source>
        <dbReference type="PROSITE" id="PS50928"/>
    </source>
</evidence>
<dbReference type="PANTHER" id="PTHR30177:SF33">
    <property type="entry name" value="POSSIBLE OSMOPROTECTANT (GLYCINE BETAINE_CARNITINE_CHOLINE_L-PROLINE) TRANSPORT INTEGRAL MEMBRANE PROTEIN ABC TRANSPORTER PROZ"/>
    <property type="match status" value="1"/>
</dbReference>
<dbReference type="GO" id="GO:0031460">
    <property type="term" value="P:glycine betaine transport"/>
    <property type="evidence" value="ECO:0007669"/>
    <property type="project" value="TreeGrafter"/>
</dbReference>
<dbReference type="PROSITE" id="PS50928">
    <property type="entry name" value="ABC_TM1"/>
    <property type="match status" value="1"/>
</dbReference>
<dbReference type="InterPro" id="IPR000515">
    <property type="entry name" value="MetI-like"/>
</dbReference>
<dbReference type="PANTHER" id="PTHR30177">
    <property type="entry name" value="GLYCINE BETAINE/L-PROLINE TRANSPORT SYSTEM PERMEASE PROTEIN PROW"/>
    <property type="match status" value="1"/>
</dbReference>
<evidence type="ECO:0000313" key="8">
    <source>
        <dbReference type="EMBL" id="TQM42774.1"/>
    </source>
</evidence>
<reference evidence="8 9" key="1">
    <citation type="submission" date="2019-06" db="EMBL/GenBank/DDBJ databases">
        <title>Sequencing the genomes of 1000 actinobacteria strains.</title>
        <authorList>
            <person name="Klenk H.-P."/>
        </authorList>
    </citation>
    <scope>NUCLEOTIDE SEQUENCE [LARGE SCALE GENOMIC DNA]</scope>
    <source>
        <strain evidence="8 9">DSM 45511</strain>
    </source>
</reference>
<evidence type="ECO:0000256" key="3">
    <source>
        <dbReference type="ARBA" id="ARBA00022692"/>
    </source>
</evidence>
<dbReference type="OrthoDB" id="5244012at2"/>
<dbReference type="GO" id="GO:0005886">
    <property type="term" value="C:plasma membrane"/>
    <property type="evidence" value="ECO:0007669"/>
    <property type="project" value="UniProtKB-SubCell"/>
</dbReference>
<dbReference type="RefSeq" id="WP_142095523.1">
    <property type="nucleotide sequence ID" value="NZ_VFPH01000001.1"/>
</dbReference>
<dbReference type="EMBL" id="VFPH01000001">
    <property type="protein sequence ID" value="TQM42774.1"/>
    <property type="molecule type" value="Genomic_DNA"/>
</dbReference>
<evidence type="ECO:0000256" key="6">
    <source>
        <dbReference type="RuleBase" id="RU363032"/>
    </source>
</evidence>
<evidence type="ECO:0000256" key="1">
    <source>
        <dbReference type="ARBA" id="ARBA00004141"/>
    </source>
</evidence>
<feature type="transmembrane region" description="Helical" evidence="6">
    <location>
        <begin position="31"/>
        <end position="54"/>
    </location>
</feature>
<name>A0A543G9Y6_9PSEU</name>
<comment type="subcellular location">
    <subcellularLocation>
        <location evidence="6">Cell membrane</location>
        <topology evidence="6">Multi-pass membrane protein</topology>
    </subcellularLocation>
    <subcellularLocation>
        <location evidence="1">Membrane</location>
        <topology evidence="1">Multi-pass membrane protein</topology>
    </subcellularLocation>
</comment>
<accession>A0A543G9Y6</accession>
<dbReference type="AlphaFoldDB" id="A0A543G9Y6"/>
<feature type="transmembrane region" description="Helical" evidence="6">
    <location>
        <begin position="189"/>
        <end position="209"/>
    </location>
</feature>
<organism evidence="8 9">
    <name type="scientific">Pseudonocardia cypriaca</name>
    <dbReference type="NCBI Taxonomy" id="882449"/>
    <lineage>
        <taxon>Bacteria</taxon>
        <taxon>Bacillati</taxon>
        <taxon>Actinomycetota</taxon>
        <taxon>Actinomycetes</taxon>
        <taxon>Pseudonocardiales</taxon>
        <taxon>Pseudonocardiaceae</taxon>
        <taxon>Pseudonocardia</taxon>
    </lineage>
</organism>
<gene>
    <name evidence="8" type="ORF">FB388_0110</name>
</gene>
<dbReference type="SUPFAM" id="SSF161098">
    <property type="entry name" value="MetI-like"/>
    <property type="match status" value="1"/>
</dbReference>
<keyword evidence="2 6" id="KW-0813">Transport</keyword>
<keyword evidence="5 6" id="KW-0472">Membrane</keyword>
<dbReference type="Proteomes" id="UP000319818">
    <property type="component" value="Unassembled WGS sequence"/>
</dbReference>
<dbReference type="InterPro" id="IPR035906">
    <property type="entry name" value="MetI-like_sf"/>
</dbReference>
<sequence length="240" mass="24621">MNLFVQVVEWFLDPAHWSGTRGVPARLADHLAYTAQALLIAAVIAIPLGAWIGHTRRGGFLVVGAANGLRALPELGLLTLLVGFVGIGLLPLTIALVVLSVPPLLAGTYAGVRNADPAVIDAARGMGMREHEVLAKVELPIAVPLIIGGLRTATLQVIATATIGAYIGLSGLGRFLLDGLARNDYTQMAAGAVLVAALALVVEGLLGALQRLIVSPGLRTAPARGRAPRQAPVVAGGIAS</sequence>